<comment type="caution">
    <text evidence="2">The sequence shown here is derived from an EMBL/GenBank/DDBJ whole genome shotgun (WGS) entry which is preliminary data.</text>
</comment>
<sequence>MKHPYFMSYGLIAIGLLHNLVGLLMGWEVLTAMHQEGWFASTIKQDMMLFDREAIVWFLVCGSLFILLGCVLKHLQKHDVPLPELLCPALFTLGLLIVFIMPLSGGYLLILLALVPSITGLRYRKSSHL</sequence>
<dbReference type="OrthoDB" id="1034758at2"/>
<reference evidence="3" key="1">
    <citation type="submission" date="2015-07" db="EMBL/GenBank/DDBJ databases">
        <title>Draft genome sequence of a Pseudoalteromonas rubra strain, OCN096, isolated from Kaneohe Bay, Oahu, Hawaii.</title>
        <authorList>
            <person name="Beurmann S."/>
            <person name="Ushijima B."/>
            <person name="Belcaid M."/>
            <person name="Callahan S.M."/>
            <person name="Aeby G.S."/>
        </authorList>
    </citation>
    <scope>NUCLEOTIDE SEQUENCE [LARGE SCALE GENOMIC DNA]</scope>
    <source>
        <strain evidence="3">OCN096</strain>
    </source>
</reference>
<dbReference type="Pfam" id="PF20064">
    <property type="entry name" value="DUF6463"/>
    <property type="match status" value="1"/>
</dbReference>
<keyword evidence="1" id="KW-0472">Membrane</keyword>
<dbReference type="InterPro" id="IPR045590">
    <property type="entry name" value="DUF6463"/>
</dbReference>
<evidence type="ECO:0000256" key="1">
    <source>
        <dbReference type="SAM" id="Phobius"/>
    </source>
</evidence>
<accession>A0A0L0ENL7</accession>
<dbReference type="PATRIC" id="fig|43658.6.peg.3541"/>
<gene>
    <name evidence="2" type="ORF">AC626_22780</name>
</gene>
<proteinExistence type="predicted"/>
<dbReference type="AlphaFoldDB" id="A0A0L0ENL7"/>
<feature type="transmembrane region" description="Helical" evidence="1">
    <location>
        <begin position="54"/>
        <end position="75"/>
    </location>
</feature>
<keyword evidence="1" id="KW-1133">Transmembrane helix</keyword>
<dbReference type="Proteomes" id="UP000036850">
    <property type="component" value="Unassembled WGS sequence"/>
</dbReference>
<evidence type="ECO:0000313" key="3">
    <source>
        <dbReference type="Proteomes" id="UP000036850"/>
    </source>
</evidence>
<protein>
    <submittedName>
        <fullName evidence="2">Uncharacterized protein</fullName>
    </submittedName>
</protein>
<feature type="transmembrane region" description="Helical" evidence="1">
    <location>
        <begin position="95"/>
        <end position="115"/>
    </location>
</feature>
<name>A0A0L0ENL7_9GAMM</name>
<organism evidence="2 3">
    <name type="scientific">Pseudoalteromonas rubra</name>
    <dbReference type="NCBI Taxonomy" id="43658"/>
    <lineage>
        <taxon>Bacteria</taxon>
        <taxon>Pseudomonadati</taxon>
        <taxon>Pseudomonadota</taxon>
        <taxon>Gammaproteobacteria</taxon>
        <taxon>Alteromonadales</taxon>
        <taxon>Pseudoalteromonadaceae</taxon>
        <taxon>Pseudoalteromonas</taxon>
    </lineage>
</organism>
<evidence type="ECO:0000313" key="2">
    <source>
        <dbReference type="EMBL" id="KNC65493.1"/>
    </source>
</evidence>
<feature type="transmembrane region" description="Helical" evidence="1">
    <location>
        <begin position="6"/>
        <end position="33"/>
    </location>
</feature>
<keyword evidence="1" id="KW-0812">Transmembrane</keyword>
<dbReference type="EMBL" id="LFZX01000278">
    <property type="protein sequence ID" value="KNC65493.1"/>
    <property type="molecule type" value="Genomic_DNA"/>
</dbReference>